<feature type="region of interest" description="Disordered" evidence="1">
    <location>
        <begin position="227"/>
        <end position="250"/>
    </location>
</feature>
<feature type="compositionally biased region" description="Basic and acidic residues" evidence="1">
    <location>
        <begin position="400"/>
        <end position="409"/>
    </location>
</feature>
<reference evidence="3" key="1">
    <citation type="submission" date="2023-06" db="EMBL/GenBank/DDBJ databases">
        <authorList>
            <person name="Delattre M."/>
        </authorList>
    </citation>
    <scope>NUCLEOTIDE SEQUENCE</scope>
    <source>
        <strain evidence="3">AF72</strain>
    </source>
</reference>
<dbReference type="Proteomes" id="UP001177023">
    <property type="component" value="Unassembled WGS sequence"/>
</dbReference>
<keyword evidence="4" id="KW-1185">Reference proteome</keyword>
<dbReference type="EMBL" id="CATQJA010000888">
    <property type="protein sequence ID" value="CAJ0564533.1"/>
    <property type="molecule type" value="Genomic_DNA"/>
</dbReference>
<evidence type="ECO:0000256" key="2">
    <source>
        <dbReference type="SAM" id="Phobius"/>
    </source>
</evidence>
<gene>
    <name evidence="3" type="ORF">MSPICULIGERA_LOCUS3207</name>
</gene>
<protein>
    <submittedName>
        <fullName evidence="3">Uncharacterized protein</fullName>
    </submittedName>
</protein>
<name>A0AA36FW66_9BILA</name>
<sequence length="409" mass="45598">MRARRLCPGFRPFVCYSFDERAQDYPPWLQTTDTQKEADKKPDASEAADCIAPVKINDNKETLYFPFNLCTREMVASGLCEGKSLSNEAYVPKSIPHTTQYFLQCDAGFVIPQKVVAAAAADRKLRETCIPSLQLASGYLQTDKTPLENNPYDVFDPLQPKYCPKGGRQAGEKCDPMHLCMPNPQDIDPKGSPPYYALRRALSGPYASLKSEEETIDLWQSLKVPETPAEQTSVDKEKAEAQHADRVKRQSSTLPAVSYPRCIKTDGLPADQKAIVEADELLDCDRNPFYKELGHESLTVTKLPLCTEVDPNQKFCRTSADSQSTKPAATTPAAEGSLDWLTVPEPWDLVSFVLACIGNTLMVIAIALAWYIRFGRPEKDDDDDDDEEMESHSRKHDSSKKKTGDDDDA</sequence>
<dbReference type="AlphaFoldDB" id="A0AA36FW66"/>
<feature type="compositionally biased region" description="Basic and acidic residues" evidence="1">
    <location>
        <begin position="233"/>
        <end position="248"/>
    </location>
</feature>
<keyword evidence="2" id="KW-0472">Membrane</keyword>
<feature type="region of interest" description="Disordered" evidence="1">
    <location>
        <begin position="377"/>
        <end position="409"/>
    </location>
</feature>
<evidence type="ECO:0000313" key="4">
    <source>
        <dbReference type="Proteomes" id="UP001177023"/>
    </source>
</evidence>
<keyword evidence="2" id="KW-1133">Transmembrane helix</keyword>
<organism evidence="3 4">
    <name type="scientific">Mesorhabditis spiculigera</name>
    <dbReference type="NCBI Taxonomy" id="96644"/>
    <lineage>
        <taxon>Eukaryota</taxon>
        <taxon>Metazoa</taxon>
        <taxon>Ecdysozoa</taxon>
        <taxon>Nematoda</taxon>
        <taxon>Chromadorea</taxon>
        <taxon>Rhabditida</taxon>
        <taxon>Rhabditina</taxon>
        <taxon>Rhabditomorpha</taxon>
        <taxon>Rhabditoidea</taxon>
        <taxon>Rhabditidae</taxon>
        <taxon>Mesorhabditinae</taxon>
        <taxon>Mesorhabditis</taxon>
    </lineage>
</organism>
<evidence type="ECO:0000313" key="3">
    <source>
        <dbReference type="EMBL" id="CAJ0564533.1"/>
    </source>
</evidence>
<comment type="caution">
    <text evidence="3">The sequence shown here is derived from an EMBL/GenBank/DDBJ whole genome shotgun (WGS) entry which is preliminary data.</text>
</comment>
<accession>A0AA36FW66</accession>
<feature type="transmembrane region" description="Helical" evidence="2">
    <location>
        <begin position="349"/>
        <end position="372"/>
    </location>
</feature>
<keyword evidence="2" id="KW-0812">Transmembrane</keyword>
<feature type="compositionally biased region" description="Acidic residues" evidence="1">
    <location>
        <begin position="380"/>
        <end position="389"/>
    </location>
</feature>
<feature type="non-terminal residue" evidence="3">
    <location>
        <position position="409"/>
    </location>
</feature>
<evidence type="ECO:0000256" key="1">
    <source>
        <dbReference type="SAM" id="MobiDB-lite"/>
    </source>
</evidence>
<proteinExistence type="predicted"/>